<proteinExistence type="predicted"/>
<dbReference type="GeneID" id="43605260"/>
<dbReference type="Proteomes" id="UP000011096">
    <property type="component" value="Unassembled WGS sequence"/>
</dbReference>
<dbReference type="PANTHER" id="PTHR38166:SF1">
    <property type="entry name" value="C2H2-TYPE DOMAIN-CONTAINING PROTEIN"/>
    <property type="match status" value="1"/>
</dbReference>
<evidence type="ECO:0000259" key="2">
    <source>
        <dbReference type="Pfam" id="PF24476"/>
    </source>
</evidence>
<feature type="region of interest" description="Disordered" evidence="1">
    <location>
        <begin position="574"/>
        <end position="622"/>
    </location>
</feature>
<comment type="caution">
    <text evidence="3">The sequence shown here is derived from an EMBL/GenBank/DDBJ whole genome shotgun (WGS) entry which is preliminary data.</text>
</comment>
<keyword evidence="4" id="KW-1185">Reference proteome</keyword>
<sequence length="1039" mass="115654">MSCQDAISGVWEAFPGVTEAVASYKIAEPDRESGGLKRGVATEKTVFDQTSQRLQHLLSSSKSPNDNIKIQQSEAGLDAKTTSQIVDDLDTLTRQLRMLKVDLVNAGRGKEVLDKIRGKFLDFGTGQNENARTRLQMQLEDISDKNRILASRTLYGQTLLSHAFHAPYATHFCQSLINASRRATATFNMLNDKYKCRCHDPHMIYVRCAAFTTNSAGEQLNTSENAKPLKVTMQPKEGGAIEDKACSFKALLVEQETRPVLPLKGWMRLQRADLDWKRRIELALQLSCAVIQLSLTPWIDDSWTWDNWAIATDTISHRSGRPLLFCRHFGSSISIHGTQSSASSVWSILSPEPILAKLGVCLIEIAFGKTVSEIRREGADDDEDEIVDNHEVDSESLDLITAKELFDSRRIRDQFGEPFENAVKACIHQQFRAEKNGDIIELDSRDPSFLQNAVDSIISPLQLQAETYLRAELRHTVPVTTALNKILTDPSPTPQNTIEPVQRDVVEPLKANTLLYDKNESLAVEPGSSDTQGSLSRIDLSRDRKAEAGTRLGLETTDLAARPKKTDVSHLVTTKTHTGTRDVSTPMPPQSRGRGQNLPIGSAGERTHLRLPSPSGQSMEESEWTYDSVTETTESARAWAAEVLDEPPGGTRNSVLSSIAPVVLRIILRHFRAWTERTPGSGNGTAASSGPLSGGRPNKRPRKQPGRGGPPDDNGDDDDDEAERNGDRKRKKSNEDDAENKTLACPYFKKDRRAYGSCCGRKLSRIRDVKQHLKRRHYLPIYCSFCNEVFTDEKIRDQHVIRRNCERGTWPEPEGVSLMQQQELNRRANRQLPEDEQWHAIFRILFPDAPRPSSAYIDPSLSDSALAYQEYVTVRGPEILRRTLAESGAVVTLNETNVDDVDNFLRHILGEGLESIAKAWAEEKAPVAGEMANTGVVTPSEGESLEMINASASSVFPSGSLSSASMPDYSDYARSHPNVFSWSEHHDLLFNQIPDLGSIGLLTEDDLDDVQRALQQSSIPDANGAAPWQYYTHNRPMER</sequence>
<gene>
    <name evidence="3" type="ORF">CGGC5_v010830</name>
</gene>
<dbReference type="EMBL" id="ANPB02000006">
    <property type="protein sequence ID" value="KAF4480825.1"/>
    <property type="molecule type" value="Genomic_DNA"/>
</dbReference>
<feature type="compositionally biased region" description="Polar residues" evidence="1">
    <location>
        <begin position="678"/>
        <end position="691"/>
    </location>
</feature>
<dbReference type="PANTHER" id="PTHR38166">
    <property type="entry name" value="C2H2-TYPE DOMAIN-CONTAINING PROTEIN-RELATED"/>
    <property type="match status" value="1"/>
</dbReference>
<feature type="region of interest" description="Disordered" evidence="1">
    <location>
        <begin position="521"/>
        <end position="546"/>
    </location>
</feature>
<name>A0A7J6IUN0_COLFN</name>
<dbReference type="AlphaFoldDB" id="A0A7J6IUN0"/>
<dbReference type="OrthoDB" id="4818863at2759"/>
<accession>A0A7J6IUN0</accession>
<protein>
    <recommendedName>
        <fullName evidence="2">DUF7580 domain-containing protein</fullName>
    </recommendedName>
</protein>
<organism evidence="3 4">
    <name type="scientific">Colletotrichum fructicola (strain Nara gc5)</name>
    <name type="common">Anthracnose fungus</name>
    <name type="synonym">Colletotrichum gloeosporioides (strain Nara gc5)</name>
    <dbReference type="NCBI Taxonomy" id="1213859"/>
    <lineage>
        <taxon>Eukaryota</taxon>
        <taxon>Fungi</taxon>
        <taxon>Dikarya</taxon>
        <taxon>Ascomycota</taxon>
        <taxon>Pezizomycotina</taxon>
        <taxon>Sordariomycetes</taxon>
        <taxon>Hypocreomycetidae</taxon>
        <taxon>Glomerellales</taxon>
        <taxon>Glomerellaceae</taxon>
        <taxon>Colletotrichum</taxon>
        <taxon>Colletotrichum gloeosporioides species complex</taxon>
    </lineage>
</organism>
<evidence type="ECO:0000256" key="1">
    <source>
        <dbReference type="SAM" id="MobiDB-lite"/>
    </source>
</evidence>
<reference evidence="3 4" key="1">
    <citation type="submission" date="2012-08" db="EMBL/GenBank/DDBJ databases">
        <authorList>
            <person name="Gan P.H.P."/>
            <person name="Ikeda K."/>
            <person name="Irieda H."/>
            <person name="Narusaka M."/>
            <person name="O'Connell R.J."/>
            <person name="Narusaka Y."/>
            <person name="Takano Y."/>
            <person name="Kubo Y."/>
            <person name="Shirasu K."/>
        </authorList>
    </citation>
    <scope>NUCLEOTIDE SEQUENCE [LARGE SCALE GENOMIC DNA]</scope>
    <source>
        <strain evidence="3 4">Nara gc5</strain>
    </source>
</reference>
<feature type="domain" description="DUF7580" evidence="2">
    <location>
        <begin position="274"/>
        <end position="466"/>
    </location>
</feature>
<feature type="region of interest" description="Disordered" evidence="1">
    <location>
        <begin position="676"/>
        <end position="738"/>
    </location>
</feature>
<dbReference type="RefSeq" id="XP_031892608.1">
    <property type="nucleotide sequence ID" value="XM_032021053.1"/>
</dbReference>
<evidence type="ECO:0000313" key="3">
    <source>
        <dbReference type="EMBL" id="KAF4480825.1"/>
    </source>
</evidence>
<dbReference type="InterPro" id="IPR056002">
    <property type="entry name" value="DUF7580"/>
</dbReference>
<feature type="compositionally biased region" description="Polar residues" evidence="1">
    <location>
        <begin position="574"/>
        <end position="583"/>
    </location>
</feature>
<dbReference type="InParanoid" id="A0A7J6IUN0"/>
<evidence type="ECO:0000313" key="4">
    <source>
        <dbReference type="Proteomes" id="UP000011096"/>
    </source>
</evidence>
<reference evidence="3 4" key="2">
    <citation type="submission" date="2020-04" db="EMBL/GenBank/DDBJ databases">
        <title>Genome sequencing and assembly of multiple isolates from the Colletotrichum gloeosporioides species complex.</title>
        <authorList>
            <person name="Gan P."/>
            <person name="Shirasu K."/>
        </authorList>
    </citation>
    <scope>NUCLEOTIDE SEQUENCE [LARGE SCALE GENOMIC DNA]</scope>
    <source>
        <strain evidence="3 4">Nara gc5</strain>
    </source>
</reference>
<dbReference type="Pfam" id="PF24476">
    <property type="entry name" value="DUF7580"/>
    <property type="match status" value="1"/>
</dbReference>
<feature type="compositionally biased region" description="Acidic residues" evidence="1">
    <location>
        <begin position="713"/>
        <end position="722"/>
    </location>
</feature>